<accession>A0A371CM78</accession>
<dbReference type="OrthoDB" id="417125at2759"/>
<dbReference type="STRING" id="139420.A0A371CM78"/>
<organism evidence="1 2">
    <name type="scientific">Lentinus brumalis</name>
    <dbReference type="NCBI Taxonomy" id="2498619"/>
    <lineage>
        <taxon>Eukaryota</taxon>
        <taxon>Fungi</taxon>
        <taxon>Dikarya</taxon>
        <taxon>Basidiomycota</taxon>
        <taxon>Agaricomycotina</taxon>
        <taxon>Agaricomycetes</taxon>
        <taxon>Polyporales</taxon>
        <taxon>Polyporaceae</taxon>
        <taxon>Lentinus</taxon>
    </lineage>
</organism>
<keyword evidence="2" id="KW-1185">Reference proteome</keyword>
<sequence length="100" mass="11393">MAPLSETHSSTPTDNIWLGASKILARRNVPELQELMQLRKKGWSASDLDLYFKTQGEVADNATLETERGWYRNMKRIMGELDKAAEFVPSSTKFRFLDVG</sequence>
<dbReference type="Proteomes" id="UP000256964">
    <property type="component" value="Unassembled WGS sequence"/>
</dbReference>
<evidence type="ECO:0000313" key="2">
    <source>
        <dbReference type="Proteomes" id="UP000256964"/>
    </source>
</evidence>
<gene>
    <name evidence="1" type="ORF">OH76DRAFT_1489532</name>
</gene>
<name>A0A371CM78_9APHY</name>
<dbReference type="EMBL" id="KZ857514">
    <property type="protein sequence ID" value="RDX41383.1"/>
    <property type="molecule type" value="Genomic_DNA"/>
</dbReference>
<dbReference type="AlphaFoldDB" id="A0A371CM78"/>
<evidence type="ECO:0000313" key="1">
    <source>
        <dbReference type="EMBL" id="RDX41383.1"/>
    </source>
</evidence>
<reference evidence="1 2" key="1">
    <citation type="journal article" date="2018" name="Biotechnol. Biofuels">
        <title>Integrative visual omics of the white-rot fungus Polyporus brumalis exposes the biotechnological potential of its oxidative enzymes for delignifying raw plant biomass.</title>
        <authorList>
            <person name="Miyauchi S."/>
            <person name="Rancon A."/>
            <person name="Drula E."/>
            <person name="Hage H."/>
            <person name="Chaduli D."/>
            <person name="Favel A."/>
            <person name="Grisel S."/>
            <person name="Henrissat B."/>
            <person name="Herpoel-Gimbert I."/>
            <person name="Ruiz-Duenas F.J."/>
            <person name="Chevret D."/>
            <person name="Hainaut M."/>
            <person name="Lin J."/>
            <person name="Wang M."/>
            <person name="Pangilinan J."/>
            <person name="Lipzen A."/>
            <person name="Lesage-Meessen L."/>
            <person name="Navarro D."/>
            <person name="Riley R."/>
            <person name="Grigoriev I.V."/>
            <person name="Zhou S."/>
            <person name="Raouche S."/>
            <person name="Rosso M.N."/>
        </authorList>
    </citation>
    <scope>NUCLEOTIDE SEQUENCE [LARGE SCALE GENOMIC DNA]</scope>
    <source>
        <strain evidence="1 2">BRFM 1820</strain>
    </source>
</reference>
<proteinExistence type="predicted"/>
<protein>
    <submittedName>
        <fullName evidence="1">Uncharacterized protein</fullName>
    </submittedName>
</protein>